<dbReference type="Proteomes" id="UP001374535">
    <property type="component" value="Chromosome 4"/>
</dbReference>
<evidence type="ECO:0000256" key="2">
    <source>
        <dbReference type="ARBA" id="ARBA00022801"/>
    </source>
</evidence>
<evidence type="ECO:0000313" key="4">
    <source>
        <dbReference type="EMBL" id="WVZ13658.1"/>
    </source>
</evidence>
<dbReference type="EMBL" id="CP144697">
    <property type="protein sequence ID" value="WVZ13658.1"/>
    <property type="molecule type" value="Genomic_DNA"/>
</dbReference>
<gene>
    <name evidence="4" type="ORF">V8G54_011224</name>
</gene>
<feature type="non-terminal residue" evidence="4">
    <location>
        <position position="1"/>
    </location>
</feature>
<evidence type="ECO:0000313" key="5">
    <source>
        <dbReference type="Proteomes" id="UP001374535"/>
    </source>
</evidence>
<dbReference type="AlphaFoldDB" id="A0AAQ3NSE1"/>
<keyword evidence="5" id="KW-1185">Reference proteome</keyword>
<keyword evidence="2" id="KW-0378">Hydrolase</keyword>
<feature type="domain" description="Inositol polyphosphate-related phosphatase" evidence="3">
    <location>
        <begin position="6"/>
        <end position="106"/>
    </location>
</feature>
<evidence type="ECO:0000256" key="1">
    <source>
        <dbReference type="ARBA" id="ARBA00010768"/>
    </source>
</evidence>
<dbReference type="GO" id="GO:0004439">
    <property type="term" value="F:phosphatidylinositol-4,5-bisphosphate 5-phosphatase activity"/>
    <property type="evidence" value="ECO:0007669"/>
    <property type="project" value="TreeGrafter"/>
</dbReference>
<accession>A0AAQ3NSE1</accession>
<protein>
    <recommendedName>
        <fullName evidence="3">Inositol polyphosphate-related phosphatase domain-containing protein</fullName>
    </recommendedName>
</protein>
<dbReference type="GO" id="GO:0034485">
    <property type="term" value="F:phosphatidylinositol-3,4,5-trisphosphate 5-phosphatase activity"/>
    <property type="evidence" value="ECO:0007669"/>
    <property type="project" value="TreeGrafter"/>
</dbReference>
<dbReference type="Gene3D" id="3.60.10.10">
    <property type="entry name" value="Endonuclease/exonuclease/phosphatase"/>
    <property type="match status" value="1"/>
</dbReference>
<dbReference type="GO" id="GO:0046856">
    <property type="term" value="P:phosphatidylinositol dephosphorylation"/>
    <property type="evidence" value="ECO:0007669"/>
    <property type="project" value="InterPro"/>
</dbReference>
<name>A0AAQ3NSE1_VIGMU</name>
<dbReference type="PANTHER" id="PTHR45666:SF7">
    <property type="entry name" value="TYPE IV INOSITOL POLYPHOSPHATE 5-PHOSPHATASE 6-LIKE"/>
    <property type="match status" value="1"/>
</dbReference>
<evidence type="ECO:0000259" key="3">
    <source>
        <dbReference type="Pfam" id="PF22669"/>
    </source>
</evidence>
<dbReference type="InterPro" id="IPR000300">
    <property type="entry name" value="IPPc"/>
</dbReference>
<proteinExistence type="inferred from homology"/>
<dbReference type="SUPFAM" id="SSF56219">
    <property type="entry name" value="DNase I-like"/>
    <property type="match status" value="1"/>
</dbReference>
<dbReference type="Pfam" id="PF22669">
    <property type="entry name" value="Exo_endo_phos2"/>
    <property type="match status" value="1"/>
</dbReference>
<dbReference type="InterPro" id="IPR036691">
    <property type="entry name" value="Endo/exonu/phosph_ase_sf"/>
</dbReference>
<dbReference type="GO" id="GO:0004445">
    <property type="term" value="F:inositol-polyphosphate 5-phosphatase activity"/>
    <property type="evidence" value="ECO:0007669"/>
    <property type="project" value="InterPro"/>
</dbReference>
<dbReference type="PANTHER" id="PTHR45666">
    <property type="entry name" value="TYPE IV INOSITOL POLYPHOSPHATE 5-PHOSPHATASE 9"/>
    <property type="match status" value="1"/>
</dbReference>
<comment type="similarity">
    <text evidence="1">Belongs to the inositol polyphosphate 5-phosphatase family.</text>
</comment>
<reference evidence="4 5" key="1">
    <citation type="journal article" date="2023" name="Life. Sci Alliance">
        <title>Evolutionary insights into 3D genome organization and epigenetic landscape of Vigna mungo.</title>
        <authorList>
            <person name="Junaid A."/>
            <person name="Singh B."/>
            <person name="Bhatia S."/>
        </authorList>
    </citation>
    <scope>NUCLEOTIDE SEQUENCE [LARGE SCALE GENOMIC DNA]</scope>
    <source>
        <strain evidence="4">Urdbean</strain>
    </source>
</reference>
<dbReference type="InterPro" id="IPR045849">
    <property type="entry name" value="IP5P_plant"/>
</dbReference>
<organism evidence="4 5">
    <name type="scientific">Vigna mungo</name>
    <name type="common">Black gram</name>
    <name type="synonym">Phaseolus mungo</name>
    <dbReference type="NCBI Taxonomy" id="3915"/>
    <lineage>
        <taxon>Eukaryota</taxon>
        <taxon>Viridiplantae</taxon>
        <taxon>Streptophyta</taxon>
        <taxon>Embryophyta</taxon>
        <taxon>Tracheophyta</taxon>
        <taxon>Spermatophyta</taxon>
        <taxon>Magnoliopsida</taxon>
        <taxon>eudicotyledons</taxon>
        <taxon>Gunneridae</taxon>
        <taxon>Pentapetalae</taxon>
        <taxon>rosids</taxon>
        <taxon>fabids</taxon>
        <taxon>Fabales</taxon>
        <taxon>Fabaceae</taxon>
        <taxon>Papilionoideae</taxon>
        <taxon>50 kb inversion clade</taxon>
        <taxon>NPAAA clade</taxon>
        <taxon>indigoferoid/millettioid clade</taxon>
        <taxon>Phaseoleae</taxon>
        <taxon>Vigna</taxon>
    </lineage>
</organism>
<sequence length="143" mass="16772">MEDDFARHLIRKQDWKALQEFDQLQKELEEGGVFEGWKEGDIEFAPRYKYSSSTTNRYCGSLPNRSEEKQRTPAWCDRILWYGKGVEQLNYFRSESKFSDHRPVSALFSTQIEIKSSSRGLMKLQNIPQTVLNPKNGMNRGEE</sequence>